<feature type="region of interest" description="Disordered" evidence="1">
    <location>
        <begin position="38"/>
        <end position="71"/>
    </location>
</feature>
<gene>
    <name evidence="2" type="ORF">KSP39_PZI014684</name>
</gene>
<protein>
    <submittedName>
        <fullName evidence="2">Uncharacterized protein</fullName>
    </submittedName>
</protein>
<keyword evidence="3" id="KW-1185">Reference proteome</keyword>
<reference evidence="2 3" key="1">
    <citation type="journal article" date="2022" name="Nat. Plants">
        <title>Genomes of leafy and leafless Platanthera orchids illuminate the evolution of mycoheterotrophy.</title>
        <authorList>
            <person name="Li M.H."/>
            <person name="Liu K.W."/>
            <person name="Li Z."/>
            <person name="Lu H.C."/>
            <person name="Ye Q.L."/>
            <person name="Zhang D."/>
            <person name="Wang J.Y."/>
            <person name="Li Y.F."/>
            <person name="Zhong Z.M."/>
            <person name="Liu X."/>
            <person name="Yu X."/>
            <person name="Liu D.K."/>
            <person name="Tu X.D."/>
            <person name="Liu B."/>
            <person name="Hao Y."/>
            <person name="Liao X.Y."/>
            <person name="Jiang Y.T."/>
            <person name="Sun W.H."/>
            <person name="Chen J."/>
            <person name="Chen Y.Q."/>
            <person name="Ai Y."/>
            <person name="Zhai J.W."/>
            <person name="Wu S.S."/>
            <person name="Zhou Z."/>
            <person name="Hsiao Y.Y."/>
            <person name="Wu W.L."/>
            <person name="Chen Y.Y."/>
            <person name="Lin Y.F."/>
            <person name="Hsu J.L."/>
            <person name="Li C.Y."/>
            <person name="Wang Z.W."/>
            <person name="Zhao X."/>
            <person name="Zhong W.Y."/>
            <person name="Ma X.K."/>
            <person name="Ma L."/>
            <person name="Huang J."/>
            <person name="Chen G.Z."/>
            <person name="Huang M.Z."/>
            <person name="Huang L."/>
            <person name="Peng D.H."/>
            <person name="Luo Y.B."/>
            <person name="Zou S.Q."/>
            <person name="Chen S.P."/>
            <person name="Lan S."/>
            <person name="Tsai W.C."/>
            <person name="Van de Peer Y."/>
            <person name="Liu Z.J."/>
        </authorList>
    </citation>
    <scope>NUCLEOTIDE SEQUENCE [LARGE SCALE GENOMIC DNA]</scope>
    <source>
        <strain evidence="2">Lor287</strain>
    </source>
</reference>
<dbReference type="EMBL" id="JBBWWQ010000012">
    <property type="protein sequence ID" value="KAK8934877.1"/>
    <property type="molecule type" value="Genomic_DNA"/>
</dbReference>
<name>A0AAP0G2W2_9ASPA</name>
<dbReference type="Proteomes" id="UP001418222">
    <property type="component" value="Unassembled WGS sequence"/>
</dbReference>
<feature type="compositionally biased region" description="Polar residues" evidence="1">
    <location>
        <begin position="47"/>
        <end position="58"/>
    </location>
</feature>
<proteinExistence type="predicted"/>
<dbReference type="AlphaFoldDB" id="A0AAP0G2W2"/>
<comment type="caution">
    <text evidence="2">The sequence shown here is derived from an EMBL/GenBank/DDBJ whole genome shotgun (WGS) entry which is preliminary data.</text>
</comment>
<evidence type="ECO:0000313" key="3">
    <source>
        <dbReference type="Proteomes" id="UP001418222"/>
    </source>
</evidence>
<evidence type="ECO:0000256" key="1">
    <source>
        <dbReference type="SAM" id="MobiDB-lite"/>
    </source>
</evidence>
<sequence>MWMTERAMEELNTLEARHPDQFDYLKLELRSLISDHDLGPSPPNIITPASSAGTQASSNRKRREAELGDGDLGFGLEKKRLKSSSEDRAEMAIERARACLRRIRLSLLSDTVDRDCAQREAKITQFAAAGNPNVVQIHAVYEDEAWIHLGFRCGQGSDETDAVEGGVATILRGASPDPRCLLLQVAGKLLRTSPEQR</sequence>
<evidence type="ECO:0000313" key="2">
    <source>
        <dbReference type="EMBL" id="KAK8934877.1"/>
    </source>
</evidence>
<accession>A0AAP0G2W2</accession>
<organism evidence="2 3">
    <name type="scientific">Platanthera zijinensis</name>
    <dbReference type="NCBI Taxonomy" id="2320716"/>
    <lineage>
        <taxon>Eukaryota</taxon>
        <taxon>Viridiplantae</taxon>
        <taxon>Streptophyta</taxon>
        <taxon>Embryophyta</taxon>
        <taxon>Tracheophyta</taxon>
        <taxon>Spermatophyta</taxon>
        <taxon>Magnoliopsida</taxon>
        <taxon>Liliopsida</taxon>
        <taxon>Asparagales</taxon>
        <taxon>Orchidaceae</taxon>
        <taxon>Orchidoideae</taxon>
        <taxon>Orchideae</taxon>
        <taxon>Orchidinae</taxon>
        <taxon>Platanthera</taxon>
    </lineage>
</organism>